<feature type="domain" description="BRCT" evidence="2">
    <location>
        <begin position="114"/>
        <end position="204"/>
    </location>
</feature>
<feature type="compositionally biased region" description="Basic and acidic residues" evidence="1">
    <location>
        <begin position="565"/>
        <end position="577"/>
    </location>
</feature>
<reference evidence="3 4" key="1">
    <citation type="submission" date="2015-06" db="EMBL/GenBank/DDBJ databases">
        <title>Draft genome of the ant-associated black yeast Phialophora attae CBS 131958.</title>
        <authorList>
            <person name="Moreno L.F."/>
            <person name="Stielow B.J."/>
            <person name="de Hoog S."/>
            <person name="Vicente V.A."/>
            <person name="Weiss V.A."/>
            <person name="de Vries M."/>
            <person name="Cruz L.M."/>
            <person name="Souza E.M."/>
        </authorList>
    </citation>
    <scope>NUCLEOTIDE SEQUENCE [LARGE SCALE GENOMIC DNA]</scope>
    <source>
        <strain evidence="3 4">CBS 131958</strain>
    </source>
</reference>
<organism evidence="3 4">
    <name type="scientific">Cyphellophora attinorum</name>
    <dbReference type="NCBI Taxonomy" id="1664694"/>
    <lineage>
        <taxon>Eukaryota</taxon>
        <taxon>Fungi</taxon>
        <taxon>Dikarya</taxon>
        <taxon>Ascomycota</taxon>
        <taxon>Pezizomycotina</taxon>
        <taxon>Eurotiomycetes</taxon>
        <taxon>Chaetothyriomycetidae</taxon>
        <taxon>Chaetothyriales</taxon>
        <taxon>Cyphellophoraceae</taxon>
        <taxon>Cyphellophora</taxon>
    </lineage>
</organism>
<dbReference type="InterPro" id="IPR053036">
    <property type="entry name" value="CellCycle_DNARepair_Reg"/>
</dbReference>
<dbReference type="InterPro" id="IPR001357">
    <property type="entry name" value="BRCT_dom"/>
</dbReference>
<dbReference type="VEuPathDB" id="FungiDB:AB675_6183"/>
<dbReference type="Pfam" id="PF00533">
    <property type="entry name" value="BRCT"/>
    <property type="match status" value="1"/>
</dbReference>
<dbReference type="CDD" id="cd17743">
    <property type="entry name" value="BRCT_BRC1_like_rpt5"/>
    <property type="match status" value="1"/>
</dbReference>
<dbReference type="FunFam" id="3.40.50.10190:FF:000048">
    <property type="entry name" value="DNA repair protein Rtt107"/>
    <property type="match status" value="1"/>
</dbReference>
<dbReference type="CDD" id="cd18438">
    <property type="entry name" value="BRCT_BRC1_like_rpt4"/>
    <property type="match status" value="1"/>
</dbReference>
<dbReference type="GO" id="GO:0006302">
    <property type="term" value="P:double-strand break repair"/>
    <property type="evidence" value="ECO:0007669"/>
    <property type="project" value="TreeGrafter"/>
</dbReference>
<dbReference type="InterPro" id="IPR036420">
    <property type="entry name" value="BRCT_dom_sf"/>
</dbReference>
<evidence type="ECO:0000256" key="1">
    <source>
        <dbReference type="SAM" id="MobiDB-lite"/>
    </source>
</evidence>
<dbReference type="OrthoDB" id="342264at2759"/>
<dbReference type="STRING" id="1664694.A0A0N0NQL5"/>
<dbReference type="RefSeq" id="XP_018004011.1">
    <property type="nucleotide sequence ID" value="XM_018146455.1"/>
</dbReference>
<keyword evidence="4" id="KW-1185">Reference proteome</keyword>
<dbReference type="SMART" id="SM00292">
    <property type="entry name" value="BRCT"/>
    <property type="match status" value="5"/>
</dbReference>
<sequence length="831" mass="92101">MAPPADGMDVDQPEKTGLFADLFFVVVPSDSLPESKALEVVEQLKLHDAEAVVDSLDGSGTLSLDDLTHIVSNTADFPEYYNADDKMKPVVKAQWIEHSLAKRKLQNPRQYSPDPKYFMSDVVVCCTGLPDGDAEAVQGAVLAMGGMFSIKLTSQVTHLITLSIDSDFCQTAAQKRMNVKLVLPHWIDDCVRLGRKISERPYTLPASELHTATPSTKIPYVYGATPVRGALDANPTSSPPPSPSVTRKRQSVFRNTKVALSKDLGVAPPHREALEEVIRNGGGKVVNTAAQCTIFVCKYREGSEYKAAARAGKHVGSLGWLYDLISKDRWTSPFRKLLHYPLAPKGIPGMQDFKISVSNYTGESRQYLENLIRACGAECTKTLKQDNTHLITAYDKSEKCTAAKEWQVHLVNHLWLEESFAKCKVASVSNSRYTHFPTRTNLGEVVGQTEIDREVLEKLFYPPEPDRIDDRSSDITKVGLKRGNSKTSNGNDVRTPAASRFVALEKENITPSTTNSRKAKNAATAKLQEMTPDIQLYEKERKRVGGVIHGGRRAKTSEEPSEAAEAPREAARKRTADDMDDSDAAAEAEKKKKRSKTGLPPVTMHLLVTGYDRWKDNPKAEDADKIALRQLGIILVNEAQRATHLAAHRILRTVKFISAMAYAPEIISTDFIDACLDADELEDPQDYKLVDKVQEKKLGLSLTASRERAVKNRGKLLEGREIYCLDKANGGPDTYQKIVEANGGSCIVYRGRKGVRVKSYRAGSEDAGSANTDVYLLSPEGDGNDLTKLWEQFRSMVEAARMTPRIVSTDWLIETAMRQEILPVSKYEIRE</sequence>
<dbReference type="Proteomes" id="UP000038010">
    <property type="component" value="Unassembled WGS sequence"/>
</dbReference>
<evidence type="ECO:0000259" key="2">
    <source>
        <dbReference type="PROSITE" id="PS50172"/>
    </source>
</evidence>
<feature type="domain" description="BRCT" evidence="2">
    <location>
        <begin position="350"/>
        <end position="433"/>
    </location>
</feature>
<dbReference type="CDD" id="cd18437">
    <property type="entry name" value="BRCT_BRC1_like_rpt3"/>
    <property type="match status" value="1"/>
</dbReference>
<feature type="domain" description="BRCT" evidence="2">
    <location>
        <begin position="14"/>
        <end position="113"/>
    </location>
</feature>
<gene>
    <name evidence="3" type="ORF">AB675_6183</name>
</gene>
<feature type="domain" description="BRCT" evidence="2">
    <location>
        <begin position="606"/>
        <end position="689"/>
    </location>
</feature>
<dbReference type="GeneID" id="28738335"/>
<dbReference type="Pfam" id="PF12738">
    <property type="entry name" value="PTCB-BRCT"/>
    <property type="match status" value="2"/>
</dbReference>
<dbReference type="GO" id="GO:0005634">
    <property type="term" value="C:nucleus"/>
    <property type="evidence" value="ECO:0007669"/>
    <property type="project" value="TreeGrafter"/>
</dbReference>
<dbReference type="GO" id="GO:0035361">
    <property type="term" value="C:Cul8-RING ubiquitin ligase complex"/>
    <property type="evidence" value="ECO:0007669"/>
    <property type="project" value="TreeGrafter"/>
</dbReference>
<accession>A0A0N0NQL5</accession>
<feature type="domain" description="BRCT" evidence="2">
    <location>
        <begin position="712"/>
        <end position="829"/>
    </location>
</feature>
<dbReference type="CDD" id="cd18436">
    <property type="entry name" value="BRCT_BRC1_like_rpt2"/>
    <property type="match status" value="1"/>
</dbReference>
<dbReference type="SUPFAM" id="SSF52113">
    <property type="entry name" value="BRCT domain"/>
    <property type="match status" value="3"/>
</dbReference>
<dbReference type="EMBL" id="LFJN01000004">
    <property type="protein sequence ID" value="KPI44048.1"/>
    <property type="molecule type" value="Genomic_DNA"/>
</dbReference>
<dbReference type="PANTHER" id="PTHR47667">
    <property type="entry name" value="REGULATOR OF TY1 TRANSPOSITION PROTEIN 107"/>
    <property type="match status" value="1"/>
</dbReference>
<dbReference type="PANTHER" id="PTHR47667:SF1">
    <property type="entry name" value="REGULATOR OF TY1 TRANSPOSITION PROTEIN 107"/>
    <property type="match status" value="1"/>
</dbReference>
<dbReference type="GO" id="GO:1990683">
    <property type="term" value="P:DNA double-strand break attachment to nuclear envelope"/>
    <property type="evidence" value="ECO:0007669"/>
    <property type="project" value="TreeGrafter"/>
</dbReference>
<dbReference type="Gene3D" id="3.40.50.10190">
    <property type="entry name" value="BRCT domain"/>
    <property type="match status" value="6"/>
</dbReference>
<dbReference type="Pfam" id="PF16770">
    <property type="entry name" value="RTT107_BRCT_5"/>
    <property type="match status" value="1"/>
</dbReference>
<dbReference type="PROSITE" id="PS50172">
    <property type="entry name" value="BRCT"/>
    <property type="match status" value="6"/>
</dbReference>
<proteinExistence type="predicted"/>
<feature type="region of interest" description="Disordered" evidence="1">
    <location>
        <begin position="231"/>
        <end position="251"/>
    </location>
</feature>
<comment type="caution">
    <text evidence="3">The sequence shown here is derived from an EMBL/GenBank/DDBJ whole genome shotgun (WGS) entry which is preliminary data.</text>
</comment>
<evidence type="ECO:0000313" key="4">
    <source>
        <dbReference type="Proteomes" id="UP000038010"/>
    </source>
</evidence>
<protein>
    <submittedName>
        <fullName evidence="3">BRCT-containing protein 1</fullName>
    </submittedName>
</protein>
<dbReference type="AlphaFoldDB" id="A0A0N0NQL5"/>
<feature type="domain" description="BRCT" evidence="2">
    <location>
        <begin position="248"/>
        <end position="329"/>
    </location>
</feature>
<evidence type="ECO:0000313" key="3">
    <source>
        <dbReference type="EMBL" id="KPI44048.1"/>
    </source>
</evidence>
<feature type="region of interest" description="Disordered" evidence="1">
    <location>
        <begin position="504"/>
        <end position="599"/>
    </location>
</feature>
<name>A0A0N0NQL5_9EURO</name>